<dbReference type="GO" id="GO:0009986">
    <property type="term" value="C:cell surface"/>
    <property type="evidence" value="ECO:0007669"/>
    <property type="project" value="TreeGrafter"/>
</dbReference>
<dbReference type="PANTHER" id="PTHR10822">
    <property type="entry name" value="GLYPICAN"/>
    <property type="match status" value="1"/>
</dbReference>
<evidence type="ECO:0000256" key="1">
    <source>
        <dbReference type="ARBA" id="ARBA00004609"/>
    </source>
</evidence>
<evidence type="ECO:0000256" key="8">
    <source>
        <dbReference type="ARBA" id="ARBA00023180"/>
    </source>
</evidence>
<dbReference type="GO" id="GO:1905475">
    <property type="term" value="P:regulation of protein localization to membrane"/>
    <property type="evidence" value="ECO:0007669"/>
    <property type="project" value="TreeGrafter"/>
</dbReference>
<evidence type="ECO:0000256" key="6">
    <source>
        <dbReference type="ARBA" id="ARBA00022974"/>
    </source>
</evidence>
<dbReference type="Proteomes" id="UP000694400">
    <property type="component" value="Chromosome 1"/>
</dbReference>
<evidence type="ECO:0000256" key="12">
    <source>
        <dbReference type="RuleBase" id="RU003519"/>
    </source>
</evidence>
<protein>
    <recommendedName>
        <fullName evidence="16">Glypican-6</fullName>
    </recommendedName>
</protein>
<evidence type="ECO:0000256" key="7">
    <source>
        <dbReference type="ARBA" id="ARBA00023136"/>
    </source>
</evidence>
<proteinExistence type="inferred from homology"/>
<dbReference type="GO" id="GO:0005576">
    <property type="term" value="C:extracellular region"/>
    <property type="evidence" value="ECO:0007669"/>
    <property type="project" value="TreeGrafter"/>
</dbReference>
<keyword evidence="8" id="KW-0325">Glycoprotein</keyword>
<name>A0A8B9ZH23_ANAPL</name>
<dbReference type="GO" id="GO:0009966">
    <property type="term" value="P:regulation of signal transduction"/>
    <property type="evidence" value="ECO:0007669"/>
    <property type="project" value="InterPro"/>
</dbReference>
<evidence type="ECO:0000256" key="10">
    <source>
        <dbReference type="ARBA" id="ARBA00023288"/>
    </source>
</evidence>
<evidence type="ECO:0000256" key="11">
    <source>
        <dbReference type="RuleBase" id="RU003518"/>
    </source>
</evidence>
<dbReference type="GO" id="GO:0016477">
    <property type="term" value="P:cell migration"/>
    <property type="evidence" value="ECO:0007669"/>
    <property type="project" value="TreeGrafter"/>
</dbReference>
<keyword evidence="5" id="KW-0732">Signal</keyword>
<comment type="subcellular location">
    <subcellularLocation>
        <location evidence="1 12">Cell membrane</location>
        <topology evidence="1 12">Lipid-anchor</topology>
        <topology evidence="1 12">GPI-anchor</topology>
    </subcellularLocation>
</comment>
<evidence type="ECO:0000256" key="4">
    <source>
        <dbReference type="ARBA" id="ARBA00022622"/>
    </source>
</evidence>
<evidence type="ECO:0000256" key="3">
    <source>
        <dbReference type="ARBA" id="ARBA00022475"/>
    </source>
</evidence>
<evidence type="ECO:0000256" key="2">
    <source>
        <dbReference type="ARBA" id="ARBA00010260"/>
    </source>
</evidence>
<feature type="transmembrane region" description="Helical" evidence="13">
    <location>
        <begin position="9"/>
        <end position="29"/>
    </location>
</feature>
<comment type="similarity">
    <text evidence="2 11">Belongs to the glypican family.</text>
</comment>
<keyword evidence="7 12" id="KW-0472">Membrane</keyword>
<dbReference type="Pfam" id="PF01153">
    <property type="entry name" value="Glypican"/>
    <property type="match status" value="1"/>
</dbReference>
<reference evidence="14" key="2">
    <citation type="submission" date="2025-08" db="UniProtKB">
        <authorList>
            <consortium name="Ensembl"/>
        </authorList>
    </citation>
    <scope>IDENTIFICATION</scope>
</reference>
<dbReference type="InterPro" id="IPR001863">
    <property type="entry name" value="Glypican"/>
</dbReference>
<evidence type="ECO:0000313" key="14">
    <source>
        <dbReference type="Ensembl" id="ENSAPLP00020017067.1"/>
    </source>
</evidence>
<keyword evidence="3" id="KW-1003">Cell membrane</keyword>
<evidence type="ECO:0000256" key="9">
    <source>
        <dbReference type="ARBA" id="ARBA00023207"/>
    </source>
</evidence>
<keyword evidence="10 12" id="KW-0449">Lipoprotein</keyword>
<dbReference type="GO" id="GO:0005886">
    <property type="term" value="C:plasma membrane"/>
    <property type="evidence" value="ECO:0007669"/>
    <property type="project" value="UniProtKB-SubCell"/>
</dbReference>
<keyword evidence="13" id="KW-1133">Transmembrane helix</keyword>
<evidence type="ECO:0000256" key="13">
    <source>
        <dbReference type="SAM" id="Phobius"/>
    </source>
</evidence>
<reference evidence="14" key="1">
    <citation type="submission" date="2019-08" db="EMBL/GenBank/DDBJ databases">
        <title>Three high-quality genomes provides insights into domestication of ducks.</title>
        <authorList>
            <person name="Hou Z.C."/>
            <person name="Zhu F."/>
            <person name="Yin Z.T."/>
            <person name="Zhang F."/>
        </authorList>
    </citation>
    <scope>NUCLEOTIDE SEQUENCE [LARGE SCALE GENOMIC DNA]</scope>
</reference>
<keyword evidence="6 12" id="KW-0654">Proteoglycan</keyword>
<reference evidence="14" key="3">
    <citation type="submission" date="2025-09" db="UniProtKB">
        <authorList>
            <consortium name="Ensembl"/>
        </authorList>
    </citation>
    <scope>IDENTIFICATION</scope>
</reference>
<keyword evidence="9 12" id="KW-0357">Heparan sulfate</keyword>
<dbReference type="AlphaFoldDB" id="A0A8B9ZH23"/>
<evidence type="ECO:0008006" key="16">
    <source>
        <dbReference type="Google" id="ProtNLM"/>
    </source>
</evidence>
<dbReference type="GO" id="GO:0045202">
    <property type="term" value="C:synapse"/>
    <property type="evidence" value="ECO:0007669"/>
    <property type="project" value="TreeGrafter"/>
</dbReference>
<dbReference type="PANTHER" id="PTHR10822:SF31">
    <property type="entry name" value="GLYPICAN-6"/>
    <property type="match status" value="1"/>
</dbReference>
<dbReference type="GO" id="GO:0098552">
    <property type="term" value="C:side of membrane"/>
    <property type="evidence" value="ECO:0007669"/>
    <property type="project" value="UniProtKB-KW"/>
</dbReference>
<sequence length="238" mass="26525">VNVLRDKYIYLSLLISVVGLLCKVLVAGGHRGGFCENNPEAAPCLVRAPLLTRAEPISNVVLRLCESIFKTRKKTLRQTAAGRVRGVRNSLAGTKVSEEGGGEVLQALRQKFPVVCGEDYGEAGSHVVTELGEHLRICPQEYTCCTSEMEDKLSQQSKLEFENLVEETSHFVRTTFVSRHKKFDGRLDIIYLFSRLNDLKDSDPELIPMFSLQLDITFAVVSLVKIRVKLQLVCLSAL</sequence>
<keyword evidence="13" id="KW-0812">Transmembrane</keyword>
<comment type="function">
    <text evidence="12">Cell surface proteoglycan.</text>
</comment>
<evidence type="ECO:0000256" key="5">
    <source>
        <dbReference type="ARBA" id="ARBA00022729"/>
    </source>
</evidence>
<accession>A0A8B9ZH23</accession>
<keyword evidence="4 12" id="KW-0336">GPI-anchor</keyword>
<dbReference type="Ensembl" id="ENSAPLT00020018433.1">
    <property type="protein sequence ID" value="ENSAPLP00020017067.1"/>
    <property type="gene ID" value="ENSAPLG00020012253.1"/>
</dbReference>
<evidence type="ECO:0000313" key="15">
    <source>
        <dbReference type="Proteomes" id="UP000694400"/>
    </source>
</evidence>
<organism evidence="14 15">
    <name type="scientific">Anas platyrhynchos</name>
    <name type="common">Mallard</name>
    <name type="synonym">Anas boschas</name>
    <dbReference type="NCBI Taxonomy" id="8839"/>
    <lineage>
        <taxon>Eukaryota</taxon>
        <taxon>Metazoa</taxon>
        <taxon>Chordata</taxon>
        <taxon>Craniata</taxon>
        <taxon>Vertebrata</taxon>
        <taxon>Euteleostomi</taxon>
        <taxon>Archelosauria</taxon>
        <taxon>Archosauria</taxon>
        <taxon>Dinosauria</taxon>
        <taxon>Saurischia</taxon>
        <taxon>Theropoda</taxon>
        <taxon>Coelurosauria</taxon>
        <taxon>Aves</taxon>
        <taxon>Neognathae</taxon>
        <taxon>Galloanserae</taxon>
        <taxon>Anseriformes</taxon>
        <taxon>Anatidae</taxon>
        <taxon>Anatinae</taxon>
        <taxon>Anas</taxon>
    </lineage>
</organism>